<evidence type="ECO:0000256" key="9">
    <source>
        <dbReference type="ARBA" id="ARBA00038899"/>
    </source>
</evidence>
<evidence type="ECO:0000259" key="18">
    <source>
        <dbReference type="PROSITE" id="PS51462"/>
    </source>
</evidence>
<keyword evidence="20" id="KW-1185">Reference proteome</keyword>
<dbReference type="InterPro" id="IPR000086">
    <property type="entry name" value="NUDIX_hydrolase_dom"/>
</dbReference>
<dbReference type="Proteomes" id="UP001378592">
    <property type="component" value="Unassembled WGS sequence"/>
</dbReference>
<dbReference type="InterPro" id="IPR015797">
    <property type="entry name" value="NUDIX_hydrolase-like_dom_sf"/>
</dbReference>
<comment type="caution">
    <text evidence="19">The sequence shown here is derived from an EMBL/GenBank/DDBJ whole genome shotgun (WGS) entry which is preliminary data.</text>
</comment>
<dbReference type="GO" id="GO:0005730">
    <property type="term" value="C:nucleolus"/>
    <property type="evidence" value="ECO:0007669"/>
    <property type="project" value="UniProtKB-SubCell"/>
</dbReference>
<gene>
    <name evidence="19" type="ORF">R5R35_002235</name>
</gene>
<dbReference type="GO" id="GO:0016077">
    <property type="term" value="P:sno(s)RNA catabolic process"/>
    <property type="evidence" value="ECO:0007669"/>
    <property type="project" value="TreeGrafter"/>
</dbReference>
<evidence type="ECO:0000256" key="2">
    <source>
        <dbReference type="ARBA" id="ARBA00004604"/>
    </source>
</evidence>
<comment type="cofactor">
    <cofactor evidence="1">
        <name>Co(2+)</name>
        <dbReference type="ChEBI" id="CHEBI:48828"/>
    </cofactor>
</comment>
<comment type="catalytic activity">
    <reaction evidence="17">
        <text>dIDP + H2O = dIMP + phosphate + H(+)</text>
        <dbReference type="Rhea" id="RHEA:35211"/>
        <dbReference type="ChEBI" id="CHEBI:15377"/>
        <dbReference type="ChEBI" id="CHEBI:15378"/>
        <dbReference type="ChEBI" id="CHEBI:43474"/>
        <dbReference type="ChEBI" id="CHEBI:61194"/>
        <dbReference type="ChEBI" id="CHEBI:62286"/>
        <dbReference type="EC" id="3.6.1.64"/>
    </reaction>
    <physiologicalReaction direction="left-to-right" evidence="17">
        <dbReference type="Rhea" id="RHEA:35212"/>
    </physiologicalReaction>
</comment>
<evidence type="ECO:0000256" key="13">
    <source>
        <dbReference type="ARBA" id="ARBA00042015"/>
    </source>
</evidence>
<name>A0AAN9VTE2_9ORTH</name>
<evidence type="ECO:0000256" key="6">
    <source>
        <dbReference type="ARBA" id="ARBA00023080"/>
    </source>
</evidence>
<dbReference type="GO" id="GO:0005654">
    <property type="term" value="C:nucleoplasm"/>
    <property type="evidence" value="ECO:0007669"/>
    <property type="project" value="UniProtKB-SubCell"/>
</dbReference>
<evidence type="ECO:0000256" key="12">
    <source>
        <dbReference type="ARBA" id="ARBA00041656"/>
    </source>
</evidence>
<dbReference type="GO" id="GO:0030515">
    <property type="term" value="F:snoRNA binding"/>
    <property type="evidence" value="ECO:0007669"/>
    <property type="project" value="TreeGrafter"/>
</dbReference>
<dbReference type="GO" id="GO:0140933">
    <property type="term" value="F:5'-(N(7)-methylguanosine 5'-triphospho)-[mRNA] hydrolase activity"/>
    <property type="evidence" value="ECO:0007669"/>
    <property type="project" value="UniProtKB-EC"/>
</dbReference>
<evidence type="ECO:0000256" key="17">
    <source>
        <dbReference type="ARBA" id="ARBA00048945"/>
    </source>
</evidence>
<dbReference type="PROSITE" id="PS51462">
    <property type="entry name" value="NUDIX"/>
    <property type="match status" value="1"/>
</dbReference>
<dbReference type="GO" id="GO:1990174">
    <property type="term" value="F:phosphodiesterase decapping endonuclease activity"/>
    <property type="evidence" value="ECO:0007669"/>
    <property type="project" value="TreeGrafter"/>
</dbReference>
<accession>A0AAN9VTE2</accession>
<dbReference type="Pfam" id="PF22327">
    <property type="entry name" value="Nudt16-like"/>
    <property type="match status" value="1"/>
</dbReference>
<evidence type="ECO:0000313" key="19">
    <source>
        <dbReference type="EMBL" id="KAK7867725.1"/>
    </source>
</evidence>
<dbReference type="EC" id="3.6.1.64" evidence="9"/>
<evidence type="ECO:0000256" key="11">
    <source>
        <dbReference type="ARBA" id="ARBA00041450"/>
    </source>
</evidence>
<dbReference type="AlphaFoldDB" id="A0AAN9VTE2"/>
<organism evidence="19 20">
    <name type="scientific">Gryllus longicercus</name>
    <dbReference type="NCBI Taxonomy" id="2509291"/>
    <lineage>
        <taxon>Eukaryota</taxon>
        <taxon>Metazoa</taxon>
        <taxon>Ecdysozoa</taxon>
        <taxon>Arthropoda</taxon>
        <taxon>Hexapoda</taxon>
        <taxon>Insecta</taxon>
        <taxon>Pterygota</taxon>
        <taxon>Neoptera</taxon>
        <taxon>Polyneoptera</taxon>
        <taxon>Orthoptera</taxon>
        <taxon>Ensifera</taxon>
        <taxon>Gryllidea</taxon>
        <taxon>Grylloidea</taxon>
        <taxon>Gryllidae</taxon>
        <taxon>Gryllinae</taxon>
        <taxon>Gryllus</taxon>
    </lineage>
</organism>
<evidence type="ECO:0000256" key="16">
    <source>
        <dbReference type="ARBA" id="ARBA00047875"/>
    </source>
</evidence>
<keyword evidence="4" id="KW-0378">Hydrolase</keyword>
<dbReference type="Gene3D" id="3.90.79.10">
    <property type="entry name" value="Nucleoside Triphosphate Pyrophosphohydrolase"/>
    <property type="match status" value="1"/>
</dbReference>
<keyword evidence="6" id="KW-0546">Nucleotide metabolism</keyword>
<dbReference type="EMBL" id="JAZDUA010000111">
    <property type="protein sequence ID" value="KAK7867725.1"/>
    <property type="molecule type" value="Genomic_DNA"/>
</dbReference>
<evidence type="ECO:0000256" key="3">
    <source>
        <dbReference type="ARBA" id="ARBA00004642"/>
    </source>
</evidence>
<dbReference type="GO" id="GO:1990003">
    <property type="term" value="F:IDP phosphatase activity"/>
    <property type="evidence" value="ECO:0007669"/>
    <property type="project" value="UniProtKB-EC"/>
</dbReference>
<evidence type="ECO:0000256" key="14">
    <source>
        <dbReference type="ARBA" id="ARBA00043162"/>
    </source>
</evidence>
<evidence type="ECO:0000256" key="15">
    <source>
        <dbReference type="ARBA" id="ARBA00047661"/>
    </source>
</evidence>
<evidence type="ECO:0000256" key="1">
    <source>
        <dbReference type="ARBA" id="ARBA00001941"/>
    </source>
</evidence>
<sequence length="218" mass="24890">MSNIDDGSWGHLADTEHFGRKTSSSDVRVISYNETTHPKYVNYTKAGHCMIYSKQNEKMFGLYDTRAAVLMQMRFDGYIGFPGGLIDDGENTVSGVNRELVEEINFDLEKFTIKEEHHVISHVNEKLKLILHFFAIEVPLQDFEEMEKKSLSAHDYGNEVMGIVRIPLYTMGDGFRGFPAFLTNAFAGNSREQLLQSLIQRQIMTKEEIERALEAKAI</sequence>
<dbReference type="PANTHER" id="PTHR31699">
    <property type="entry name" value="NUDIX T16 FAMILY MEMBER"/>
    <property type="match status" value="1"/>
</dbReference>
<evidence type="ECO:0000256" key="5">
    <source>
        <dbReference type="ARBA" id="ARBA00022884"/>
    </source>
</evidence>
<dbReference type="InterPro" id="IPR020084">
    <property type="entry name" value="NUDIX_hydrolase_CS"/>
</dbReference>
<comment type="catalytic activity">
    <reaction evidence="15">
        <text>a 5'-end (N(7)-methyl 5'-triphosphoguanosine)-ribonucleoside in mRNA + H2O = N(7)-methyl-GDP + a 5'-end phospho-ribonucleoside in mRNA + 2 H(+)</text>
        <dbReference type="Rhea" id="RHEA:67484"/>
        <dbReference type="Rhea" id="RHEA-COMP:15692"/>
        <dbReference type="Rhea" id="RHEA-COMP:17167"/>
        <dbReference type="ChEBI" id="CHEBI:15377"/>
        <dbReference type="ChEBI" id="CHEBI:15378"/>
        <dbReference type="ChEBI" id="CHEBI:63714"/>
        <dbReference type="ChEBI" id="CHEBI:138282"/>
        <dbReference type="ChEBI" id="CHEBI:156461"/>
        <dbReference type="EC" id="3.6.1.62"/>
    </reaction>
    <physiologicalReaction direction="left-to-right" evidence="15">
        <dbReference type="Rhea" id="RHEA:67485"/>
    </physiologicalReaction>
</comment>
<keyword evidence="7" id="KW-0539">Nucleus</keyword>
<proteinExistence type="inferred from homology"/>
<dbReference type="InterPro" id="IPR054754">
    <property type="entry name" value="NudT16"/>
</dbReference>
<dbReference type="CDD" id="cd18869">
    <property type="entry name" value="NUDIX_U8_SnoRNA_DE_Nudt16"/>
    <property type="match status" value="1"/>
</dbReference>
<dbReference type="GO" id="GO:0006402">
    <property type="term" value="P:mRNA catabolic process"/>
    <property type="evidence" value="ECO:0007669"/>
    <property type="project" value="TreeGrafter"/>
</dbReference>
<evidence type="ECO:0000256" key="10">
    <source>
        <dbReference type="ARBA" id="ARBA00039871"/>
    </source>
</evidence>
<evidence type="ECO:0000256" key="4">
    <source>
        <dbReference type="ARBA" id="ARBA00022801"/>
    </source>
</evidence>
<dbReference type="PANTHER" id="PTHR31699:SF1">
    <property type="entry name" value="U8 SNORNA-DECAPPING ENZYME"/>
    <property type="match status" value="1"/>
</dbReference>
<evidence type="ECO:0000313" key="20">
    <source>
        <dbReference type="Proteomes" id="UP001378592"/>
    </source>
</evidence>
<reference evidence="19 20" key="1">
    <citation type="submission" date="2024-03" db="EMBL/GenBank/DDBJ databases">
        <title>The genome assembly and annotation of the cricket Gryllus longicercus Weissman &amp; Gray.</title>
        <authorList>
            <person name="Szrajer S."/>
            <person name="Gray D."/>
            <person name="Ylla G."/>
        </authorList>
    </citation>
    <scope>NUCLEOTIDE SEQUENCE [LARGE SCALE GENOMIC DNA]</scope>
    <source>
        <strain evidence="19">DAG 2021-001</strain>
        <tissue evidence="19">Whole body minus gut</tissue>
    </source>
</reference>
<feature type="domain" description="Nudix hydrolase" evidence="18">
    <location>
        <begin position="42"/>
        <end position="188"/>
    </location>
</feature>
<evidence type="ECO:0000256" key="7">
    <source>
        <dbReference type="ARBA" id="ARBA00023242"/>
    </source>
</evidence>
<dbReference type="PROSITE" id="PS00893">
    <property type="entry name" value="NUDIX_BOX"/>
    <property type="match status" value="1"/>
</dbReference>
<keyword evidence="5" id="KW-0694">RNA-binding</keyword>
<comment type="subcellular location">
    <subcellularLocation>
        <location evidence="2">Nucleus</location>
        <location evidence="2">Nucleolus</location>
    </subcellularLocation>
    <subcellularLocation>
        <location evidence="3">Nucleus</location>
        <location evidence="3">Nucleoplasm</location>
    </subcellularLocation>
</comment>
<comment type="similarity">
    <text evidence="8">Belongs to the Nudix hydrolase family. NUDT16 subfamily.</text>
</comment>
<comment type="catalytic activity">
    <reaction evidence="16">
        <text>IDP + H2O = IMP + phosphate + H(+)</text>
        <dbReference type="Rhea" id="RHEA:35207"/>
        <dbReference type="ChEBI" id="CHEBI:15377"/>
        <dbReference type="ChEBI" id="CHEBI:15378"/>
        <dbReference type="ChEBI" id="CHEBI:43474"/>
        <dbReference type="ChEBI" id="CHEBI:58053"/>
        <dbReference type="ChEBI" id="CHEBI:58280"/>
        <dbReference type="EC" id="3.6.1.64"/>
    </reaction>
    <physiologicalReaction direction="left-to-right" evidence="16">
        <dbReference type="Rhea" id="RHEA:35208"/>
    </physiologicalReaction>
</comment>
<protein>
    <recommendedName>
        <fullName evidence="10">U8 snoRNA-decapping enzyme</fullName>
        <ecNumber evidence="9">3.6.1.64</ecNumber>
    </recommendedName>
    <alternativeName>
        <fullName evidence="13">IDP phosphatase</fullName>
    </alternativeName>
    <alternativeName>
        <fullName evidence="11">Inosine diphosphate phosphatase</fullName>
    </alternativeName>
    <alternativeName>
        <fullName evidence="12">Nucleoside diphosphate-linked moiety X motif 16</fullName>
    </alternativeName>
    <alternativeName>
        <fullName evidence="14">m7GpppN-mRNA hydrolase</fullName>
    </alternativeName>
</protein>
<dbReference type="SUPFAM" id="SSF55811">
    <property type="entry name" value="Nudix"/>
    <property type="match status" value="1"/>
</dbReference>
<dbReference type="GO" id="GO:0009117">
    <property type="term" value="P:nucleotide metabolic process"/>
    <property type="evidence" value="ECO:0007669"/>
    <property type="project" value="UniProtKB-KW"/>
</dbReference>
<evidence type="ECO:0000256" key="8">
    <source>
        <dbReference type="ARBA" id="ARBA00038173"/>
    </source>
</evidence>